<reference evidence="2" key="2">
    <citation type="journal article" date="2021" name="PeerJ">
        <title>Extensive microbial diversity within the chicken gut microbiome revealed by metagenomics and culture.</title>
        <authorList>
            <person name="Gilroy R."/>
            <person name="Ravi A."/>
            <person name="Getino M."/>
            <person name="Pursley I."/>
            <person name="Horton D.L."/>
            <person name="Alikhan N.F."/>
            <person name="Baker D."/>
            <person name="Gharbi K."/>
            <person name="Hall N."/>
            <person name="Watson M."/>
            <person name="Adriaenssens E.M."/>
            <person name="Foster-Nyarko E."/>
            <person name="Jarju S."/>
            <person name="Secka A."/>
            <person name="Antonio M."/>
            <person name="Oren A."/>
            <person name="Chaudhuri R.R."/>
            <person name="La Ragione R."/>
            <person name="Hildebrand F."/>
            <person name="Pallen M.J."/>
        </authorList>
    </citation>
    <scope>NUCLEOTIDE SEQUENCE</scope>
    <source>
        <strain evidence="2">CHK160-1198</strain>
    </source>
</reference>
<feature type="transmembrane region" description="Helical" evidence="1">
    <location>
        <begin position="71"/>
        <end position="92"/>
    </location>
</feature>
<dbReference type="AlphaFoldDB" id="A0A9D1MPX5"/>
<feature type="transmembrane region" description="Helical" evidence="1">
    <location>
        <begin position="99"/>
        <end position="121"/>
    </location>
</feature>
<evidence type="ECO:0000256" key="1">
    <source>
        <dbReference type="SAM" id="Phobius"/>
    </source>
</evidence>
<dbReference type="PANTHER" id="PTHR40044">
    <property type="entry name" value="INTEGRAL MEMBRANE PROTEIN-RELATED"/>
    <property type="match status" value="1"/>
</dbReference>
<keyword evidence="1" id="KW-1133">Transmembrane helix</keyword>
<gene>
    <name evidence="2" type="ORF">IAB06_03680</name>
</gene>
<dbReference type="Gene3D" id="1.10.1760.20">
    <property type="match status" value="1"/>
</dbReference>
<organism evidence="2 3">
    <name type="scientific">Candidatus Avacidaminococcus intestinavium</name>
    <dbReference type="NCBI Taxonomy" id="2840684"/>
    <lineage>
        <taxon>Bacteria</taxon>
        <taxon>Bacillati</taxon>
        <taxon>Bacillota</taxon>
        <taxon>Negativicutes</taxon>
        <taxon>Acidaminococcales</taxon>
        <taxon>Acidaminococcaceae</taxon>
        <taxon>Acidaminococcaceae incertae sedis</taxon>
        <taxon>Candidatus Avacidaminococcus</taxon>
    </lineage>
</organism>
<dbReference type="Proteomes" id="UP000824099">
    <property type="component" value="Unassembled WGS sequence"/>
</dbReference>
<evidence type="ECO:0000313" key="3">
    <source>
        <dbReference type="Proteomes" id="UP000824099"/>
    </source>
</evidence>
<feature type="transmembrane region" description="Helical" evidence="1">
    <location>
        <begin position="127"/>
        <end position="152"/>
    </location>
</feature>
<reference evidence="2" key="1">
    <citation type="submission" date="2020-10" db="EMBL/GenBank/DDBJ databases">
        <authorList>
            <person name="Gilroy R."/>
        </authorList>
    </citation>
    <scope>NUCLEOTIDE SEQUENCE</scope>
    <source>
        <strain evidence="2">CHK160-1198</strain>
    </source>
</reference>
<dbReference type="PANTHER" id="PTHR40044:SF1">
    <property type="entry name" value="INTEGRAL MEMBRANE PROTEIN"/>
    <property type="match status" value="1"/>
</dbReference>
<dbReference type="InterPro" id="IPR010387">
    <property type="entry name" value="QueT"/>
</dbReference>
<sequence>MQELSKTKKMTIAALLIAFYVVLMLSTQSFAFGQYQIRLATAIYALSAIFPFLVLPLGFANFLSNTLMGGLGPLDMIGGAVVGILTCSTIVWGKKKGFANFFIALAIIFIPGLIVPIWLSIILNIPYLILATGLLIGQIIPGIVGAVLVSALEKQGYIKMVLEKGRR</sequence>
<feature type="transmembrane region" description="Helical" evidence="1">
    <location>
        <begin position="39"/>
        <end position="59"/>
    </location>
</feature>
<dbReference type="EMBL" id="DVNI01000054">
    <property type="protein sequence ID" value="HIU64128.1"/>
    <property type="molecule type" value="Genomic_DNA"/>
</dbReference>
<proteinExistence type="predicted"/>
<comment type="caution">
    <text evidence="2">The sequence shown here is derived from an EMBL/GenBank/DDBJ whole genome shotgun (WGS) entry which is preliminary data.</text>
</comment>
<dbReference type="Pfam" id="PF06177">
    <property type="entry name" value="QueT"/>
    <property type="match status" value="1"/>
</dbReference>
<name>A0A9D1MPX5_9FIRM</name>
<keyword evidence="1" id="KW-0812">Transmembrane</keyword>
<accession>A0A9D1MPX5</accession>
<feature type="transmembrane region" description="Helical" evidence="1">
    <location>
        <begin position="12"/>
        <end position="32"/>
    </location>
</feature>
<keyword evidence="1" id="KW-0472">Membrane</keyword>
<evidence type="ECO:0000313" key="2">
    <source>
        <dbReference type="EMBL" id="HIU64128.1"/>
    </source>
</evidence>
<protein>
    <submittedName>
        <fullName evidence="2">QueT transporter family protein</fullName>
    </submittedName>
</protein>